<evidence type="ECO:0000313" key="2">
    <source>
        <dbReference type="EMBL" id="GLW68442.1"/>
    </source>
</evidence>
<organism evidence="2 3">
    <name type="scientific">Kitasatospora phosalacinea</name>
    <dbReference type="NCBI Taxonomy" id="2065"/>
    <lineage>
        <taxon>Bacteria</taxon>
        <taxon>Bacillati</taxon>
        <taxon>Actinomycetota</taxon>
        <taxon>Actinomycetes</taxon>
        <taxon>Kitasatosporales</taxon>
        <taxon>Streptomycetaceae</taxon>
        <taxon>Kitasatospora</taxon>
    </lineage>
</organism>
<dbReference type="EMBL" id="BSSA01000002">
    <property type="protein sequence ID" value="GLW68442.1"/>
    <property type="molecule type" value="Genomic_DNA"/>
</dbReference>
<dbReference type="AlphaFoldDB" id="A0A9W6Q5B1"/>
<name>A0A9W6Q5B1_9ACTN</name>
<feature type="region of interest" description="Disordered" evidence="1">
    <location>
        <begin position="51"/>
        <end position="73"/>
    </location>
</feature>
<proteinExistence type="predicted"/>
<dbReference type="Proteomes" id="UP001165041">
    <property type="component" value="Unassembled WGS sequence"/>
</dbReference>
<accession>A0A9W6Q5B1</accession>
<gene>
    <name evidence="2" type="ORF">Kpho02_07410</name>
</gene>
<dbReference type="RefSeq" id="WP_285733522.1">
    <property type="nucleotide sequence ID" value="NZ_BSSA01000002.1"/>
</dbReference>
<sequence>MSTTTDLITAAAILGPTALATAAYALSIRGAAAESAGVRAVLALSAYERAQAAEQDDTATPPDGGEPLPEPAPVVHLAPVVDLAAWREAA</sequence>
<evidence type="ECO:0000256" key="1">
    <source>
        <dbReference type="SAM" id="MobiDB-lite"/>
    </source>
</evidence>
<reference evidence="2" key="1">
    <citation type="submission" date="2023-02" db="EMBL/GenBank/DDBJ databases">
        <title>Kitasatospora phosalacinea NBRC 14627.</title>
        <authorList>
            <person name="Ichikawa N."/>
            <person name="Sato H."/>
            <person name="Tonouchi N."/>
        </authorList>
    </citation>
    <scope>NUCLEOTIDE SEQUENCE</scope>
    <source>
        <strain evidence="2">NBRC 14627</strain>
    </source>
</reference>
<evidence type="ECO:0000313" key="3">
    <source>
        <dbReference type="Proteomes" id="UP001165041"/>
    </source>
</evidence>
<comment type="caution">
    <text evidence="2">The sequence shown here is derived from an EMBL/GenBank/DDBJ whole genome shotgun (WGS) entry which is preliminary data.</text>
</comment>
<protein>
    <submittedName>
        <fullName evidence="2">Uncharacterized protein</fullName>
    </submittedName>
</protein>